<dbReference type="AlphaFoldDB" id="A0A2A4X217"/>
<dbReference type="InterPro" id="IPR018541">
    <property type="entry name" value="Ftsk_gamma"/>
</dbReference>
<protein>
    <recommendedName>
        <fullName evidence="1">FtsK gamma domain-containing protein</fullName>
    </recommendedName>
</protein>
<proteinExistence type="predicted"/>
<dbReference type="InterPro" id="IPR036390">
    <property type="entry name" value="WH_DNA-bd_sf"/>
</dbReference>
<dbReference type="Pfam" id="PF09397">
    <property type="entry name" value="FtsK_gamma"/>
    <property type="match status" value="1"/>
</dbReference>
<dbReference type="SMART" id="SM00843">
    <property type="entry name" value="Ftsk_gamma"/>
    <property type="match status" value="1"/>
</dbReference>
<dbReference type="PANTHER" id="PTHR22683:SF41">
    <property type="entry name" value="DNA TRANSLOCASE FTSK"/>
    <property type="match status" value="1"/>
</dbReference>
<accession>A0A2A4X217</accession>
<dbReference type="PANTHER" id="PTHR22683">
    <property type="entry name" value="SPORULATION PROTEIN RELATED"/>
    <property type="match status" value="1"/>
</dbReference>
<dbReference type="Proteomes" id="UP000218775">
    <property type="component" value="Unassembled WGS sequence"/>
</dbReference>
<dbReference type="InterPro" id="IPR050206">
    <property type="entry name" value="FtsK/SpoIIIE/SftA"/>
</dbReference>
<sequence>MIITTGNASTTFLQRKLKIGYARAASLIDALEANKIIGPADGSRGRQVLVTTTEIK</sequence>
<name>A0A2A4X217_UNCAE</name>
<evidence type="ECO:0000259" key="1">
    <source>
        <dbReference type="SMART" id="SM00843"/>
    </source>
</evidence>
<dbReference type="SUPFAM" id="SSF46785">
    <property type="entry name" value="Winged helix' DNA-binding domain"/>
    <property type="match status" value="1"/>
</dbReference>
<dbReference type="Gene3D" id="1.10.10.10">
    <property type="entry name" value="Winged helix-like DNA-binding domain superfamily/Winged helix DNA-binding domain"/>
    <property type="match status" value="1"/>
</dbReference>
<feature type="domain" description="FtsK gamma" evidence="1">
    <location>
        <begin position="1"/>
        <end position="53"/>
    </location>
</feature>
<evidence type="ECO:0000313" key="3">
    <source>
        <dbReference type="Proteomes" id="UP000218775"/>
    </source>
</evidence>
<dbReference type="EMBL" id="NVUK01000027">
    <property type="protein sequence ID" value="PCI76556.1"/>
    <property type="molecule type" value="Genomic_DNA"/>
</dbReference>
<evidence type="ECO:0000313" key="2">
    <source>
        <dbReference type="EMBL" id="PCI76556.1"/>
    </source>
</evidence>
<dbReference type="InterPro" id="IPR036388">
    <property type="entry name" value="WH-like_DNA-bd_sf"/>
</dbReference>
<gene>
    <name evidence="2" type="ORF">COB21_04210</name>
</gene>
<comment type="caution">
    <text evidence="2">The sequence shown here is derived from an EMBL/GenBank/DDBJ whole genome shotgun (WGS) entry which is preliminary data.</text>
</comment>
<reference evidence="3" key="1">
    <citation type="submission" date="2017-08" db="EMBL/GenBank/DDBJ databases">
        <title>A dynamic microbial community with high functional redundancy inhabits the cold, oxic subseafloor aquifer.</title>
        <authorList>
            <person name="Tully B.J."/>
            <person name="Wheat C.G."/>
            <person name="Glazer B.T."/>
            <person name="Huber J.A."/>
        </authorList>
    </citation>
    <scope>NUCLEOTIDE SEQUENCE [LARGE SCALE GENOMIC DNA]</scope>
</reference>
<organism evidence="2 3">
    <name type="scientific">Aerophobetes bacterium</name>
    <dbReference type="NCBI Taxonomy" id="2030807"/>
    <lineage>
        <taxon>Bacteria</taxon>
        <taxon>Candidatus Aerophobota</taxon>
    </lineage>
</organism>